<organism evidence="2 3">
    <name type="scientific">Bdellovibrio bacteriovorus str. Tiberius</name>
    <dbReference type="NCBI Taxonomy" id="1069642"/>
    <lineage>
        <taxon>Bacteria</taxon>
        <taxon>Pseudomonadati</taxon>
        <taxon>Bdellovibrionota</taxon>
        <taxon>Bdellovibrionia</taxon>
        <taxon>Bdellovibrionales</taxon>
        <taxon>Pseudobdellovibrionaceae</taxon>
        <taxon>Bdellovibrio</taxon>
    </lineage>
</organism>
<feature type="chain" id="PRO_5003915359" description="Solute-binding protein family 3/N-terminal domain-containing protein" evidence="1">
    <location>
        <begin position="23"/>
        <end position="286"/>
    </location>
</feature>
<feature type="signal peptide" evidence="1">
    <location>
        <begin position="1"/>
        <end position="22"/>
    </location>
</feature>
<dbReference type="Proteomes" id="UP000010074">
    <property type="component" value="Chromosome"/>
</dbReference>
<evidence type="ECO:0000256" key="1">
    <source>
        <dbReference type="SAM" id="SignalP"/>
    </source>
</evidence>
<dbReference type="AlphaFoldDB" id="K7YTP0"/>
<evidence type="ECO:0000313" key="2">
    <source>
        <dbReference type="EMBL" id="AFY00988.1"/>
    </source>
</evidence>
<dbReference type="SUPFAM" id="SSF53850">
    <property type="entry name" value="Periplasmic binding protein-like II"/>
    <property type="match status" value="1"/>
</dbReference>
<gene>
    <name evidence="2" type="ORF">Bdt_1289</name>
</gene>
<keyword evidence="1" id="KW-0732">Signal</keyword>
<reference evidence="2 3" key="1">
    <citation type="journal article" date="2012" name="BMC Genomics">
        <title>Genome analysis of a simultaneously predatory and prey-independent, novel Bdellovibrio bacteriovorus from the River Tiber, supports in silico predictions of both ancient and recent lateral gene transfer from diverse bacteria.</title>
        <authorList>
            <person name="Hobley L."/>
            <person name="Lerner T.R."/>
            <person name="Williams L.E."/>
            <person name="Lambert C."/>
            <person name="Till R."/>
            <person name="Milner D.S."/>
            <person name="Basford S.M."/>
            <person name="Capeness M.J."/>
            <person name="Fenton A.K."/>
            <person name="Atterbury R.J."/>
            <person name="Harris M.A."/>
            <person name="Sockett R.E."/>
        </authorList>
    </citation>
    <scope>NUCLEOTIDE SEQUENCE [LARGE SCALE GENOMIC DNA]</scope>
    <source>
        <strain evidence="2 3">Tiberius</strain>
    </source>
</reference>
<dbReference type="NCBIfam" id="TIGR02285">
    <property type="entry name" value="TIGR02285 family protein"/>
    <property type="match status" value="1"/>
</dbReference>
<protein>
    <recommendedName>
        <fullName evidence="4">Solute-binding protein family 3/N-terminal domain-containing protein</fullName>
    </recommendedName>
</protein>
<dbReference type="EMBL" id="CP002930">
    <property type="protein sequence ID" value="AFY00988.1"/>
    <property type="molecule type" value="Genomic_DNA"/>
</dbReference>
<sequence length="286" mass="32603">MMKRLILLSFLVVNIFCPLAGAEDITWIRWDDPPIFVFSGPFKGQGVLDTVEDELRKKLPQYQHKTLEGTVPRVLKEAESRTHICNAGWLATPEWSKLFYFSTPVFVIPANGILLPKSRLGEVRNLAPYSLQKFLDAKKSWKLGVGRLYGEGIDEVLTKNNYQKNPQVITIATSLRVHKMLHANRIQYTLGYPFEAVYYNELLNSKADSVVHIPVTENSARVEVVVACPKTPWGAKVIADVDRALQNKALLEKFEKGVDRWLSAEDQEKLAPARKEFYRKNYPSLK</sequence>
<evidence type="ECO:0008006" key="4">
    <source>
        <dbReference type="Google" id="ProtNLM"/>
    </source>
</evidence>
<evidence type="ECO:0000313" key="3">
    <source>
        <dbReference type="Proteomes" id="UP000010074"/>
    </source>
</evidence>
<accession>K7YTP0</accession>
<dbReference type="HOGENOM" id="CLU_070282_0_0_7"/>
<proteinExistence type="predicted"/>
<dbReference type="KEGG" id="bbat:Bdt_1289"/>
<dbReference type="STRING" id="1069642.Bdt_1289"/>
<name>K7YTP0_BDEBC</name>
<dbReference type="PATRIC" id="fig|1069642.3.peg.1273"/>
<dbReference type="InterPro" id="IPR011972">
    <property type="entry name" value="CHP02285"/>
</dbReference>